<gene>
    <name evidence="3" type="ORF">AVDCRST_MAG49-2322</name>
</gene>
<sequence length="160" mass="16757">MDDQQTADVSGTNGPAPTEASTGTGRGRREEPADERLEILRMVETGTITAEEAVSLFDALDRGASASASAAGPARGAAPPPQARKPRVLRVRITESGAPRPTVNVALPLGLIGTALEIAEMHAPQYLGNTKEIRAAIENGAVGHIVDIEDEDERVEVVVE</sequence>
<dbReference type="InterPro" id="IPR053959">
    <property type="entry name" value="YvlB/LiaX_N"/>
</dbReference>
<evidence type="ECO:0000256" key="1">
    <source>
        <dbReference type="SAM" id="MobiDB-lite"/>
    </source>
</evidence>
<protein>
    <recommendedName>
        <fullName evidence="2">YvlB/LiaX N-terminal domain-containing protein</fullName>
    </recommendedName>
</protein>
<feature type="compositionally biased region" description="Polar residues" evidence="1">
    <location>
        <begin position="1"/>
        <end position="23"/>
    </location>
</feature>
<dbReference type="AlphaFoldDB" id="A0A6J4UY37"/>
<feature type="compositionally biased region" description="Low complexity" evidence="1">
    <location>
        <begin position="64"/>
        <end position="77"/>
    </location>
</feature>
<proteinExistence type="predicted"/>
<feature type="domain" description="YvlB/LiaX N-terminal" evidence="2">
    <location>
        <begin position="34"/>
        <end position="62"/>
    </location>
</feature>
<dbReference type="Pfam" id="PF22746">
    <property type="entry name" value="SHOCT-like_DUF2089-C"/>
    <property type="match status" value="1"/>
</dbReference>
<feature type="region of interest" description="Disordered" evidence="1">
    <location>
        <begin position="64"/>
        <end position="85"/>
    </location>
</feature>
<evidence type="ECO:0000313" key="3">
    <source>
        <dbReference type="EMBL" id="CAA9560045.1"/>
    </source>
</evidence>
<organism evidence="3">
    <name type="scientific">uncultured Thermomicrobiales bacterium</name>
    <dbReference type="NCBI Taxonomy" id="1645740"/>
    <lineage>
        <taxon>Bacteria</taxon>
        <taxon>Pseudomonadati</taxon>
        <taxon>Thermomicrobiota</taxon>
        <taxon>Thermomicrobia</taxon>
        <taxon>Thermomicrobiales</taxon>
        <taxon>environmental samples</taxon>
    </lineage>
</organism>
<reference evidence="3" key="1">
    <citation type="submission" date="2020-02" db="EMBL/GenBank/DDBJ databases">
        <authorList>
            <person name="Meier V. D."/>
        </authorList>
    </citation>
    <scope>NUCLEOTIDE SEQUENCE</scope>
    <source>
        <strain evidence="3">AVDCRST_MAG49</strain>
    </source>
</reference>
<feature type="region of interest" description="Disordered" evidence="1">
    <location>
        <begin position="1"/>
        <end position="35"/>
    </location>
</feature>
<dbReference type="EMBL" id="CADCWG010000159">
    <property type="protein sequence ID" value="CAA9560045.1"/>
    <property type="molecule type" value="Genomic_DNA"/>
</dbReference>
<evidence type="ECO:0000259" key="2">
    <source>
        <dbReference type="Pfam" id="PF22746"/>
    </source>
</evidence>
<name>A0A6J4UY37_9BACT</name>
<accession>A0A6J4UY37</accession>